<gene>
    <name evidence="3" type="primary">natR</name>
</gene>
<name>A0A2Z4L1H4_9ACTN</name>
<dbReference type="GO" id="GO:0008610">
    <property type="term" value="P:lipid biosynthetic process"/>
    <property type="evidence" value="ECO:0007669"/>
    <property type="project" value="TreeGrafter"/>
</dbReference>
<dbReference type="PANTHER" id="PTHR11487">
    <property type="entry name" value="THIOESTERASE"/>
    <property type="match status" value="1"/>
</dbReference>
<organism evidence="3">
    <name type="scientific">Streptomyces conglobatus</name>
    <dbReference type="NCBI Taxonomy" id="1653203"/>
    <lineage>
        <taxon>Bacteria</taxon>
        <taxon>Bacillati</taxon>
        <taxon>Actinomycetota</taxon>
        <taxon>Actinomycetes</taxon>
        <taxon>Kitasatosporales</taxon>
        <taxon>Streptomycetaceae</taxon>
        <taxon>Streptomyces</taxon>
    </lineage>
</organism>
<dbReference type="PANTHER" id="PTHR11487:SF0">
    <property type="entry name" value="S-ACYL FATTY ACID SYNTHASE THIOESTERASE, MEDIUM CHAIN"/>
    <property type="match status" value="1"/>
</dbReference>
<evidence type="ECO:0000313" key="3">
    <source>
        <dbReference type="EMBL" id="AWX24486.1"/>
    </source>
</evidence>
<protein>
    <submittedName>
        <fullName evidence="3">Type II thioesterase</fullName>
    </submittedName>
</protein>
<feature type="domain" description="Thioesterase" evidence="2">
    <location>
        <begin position="18"/>
        <end position="230"/>
    </location>
</feature>
<dbReference type="Pfam" id="PF00975">
    <property type="entry name" value="Thioesterase"/>
    <property type="match status" value="1"/>
</dbReference>
<dbReference type="InterPro" id="IPR012223">
    <property type="entry name" value="TEII"/>
</dbReference>
<dbReference type="InterPro" id="IPR001031">
    <property type="entry name" value="Thioesterase"/>
</dbReference>
<accession>A0A2Z4L1H4</accession>
<comment type="similarity">
    <text evidence="1">Belongs to the thioesterase family.</text>
</comment>
<dbReference type="EMBL" id="MH128122">
    <property type="protein sequence ID" value="AWX24486.1"/>
    <property type="molecule type" value="Genomic_DNA"/>
</dbReference>
<evidence type="ECO:0000259" key="2">
    <source>
        <dbReference type="Pfam" id="PF00975"/>
    </source>
</evidence>
<evidence type="ECO:0000256" key="1">
    <source>
        <dbReference type="ARBA" id="ARBA00007169"/>
    </source>
</evidence>
<dbReference type="InterPro" id="IPR029058">
    <property type="entry name" value="AB_hydrolase_fold"/>
</dbReference>
<dbReference type="AlphaFoldDB" id="A0A2Z4L1H4"/>
<dbReference type="Gene3D" id="3.40.50.1820">
    <property type="entry name" value="alpha/beta hydrolase"/>
    <property type="match status" value="1"/>
</dbReference>
<dbReference type="SUPFAM" id="SSF53474">
    <property type="entry name" value="alpha/beta-Hydrolases"/>
    <property type="match status" value="1"/>
</dbReference>
<reference evidence="3" key="1">
    <citation type="submission" date="2018-03" db="EMBL/GenBank/DDBJ databases">
        <authorList>
            <person name="Keele B.F."/>
        </authorList>
    </citation>
    <scope>NUCLEOTIDE SEQUENCE</scope>
    <source>
        <strain evidence="3">ATCC 31005</strain>
    </source>
</reference>
<proteinExistence type="inferred from homology"/>
<sequence length="266" mass="28903">MSHLSVIRPRPVDAPSLRLFVLHHAGASHVPYRPWAAHLPAAWELCLVQAPGRGGRPGPLRETAAGLAGAYLDDIRPWTDRPYALFGHSMGAVAGYELTLALRDRGVPLPRWLGLSAVSPPEHHPRAEPRFDLPREELRAAVAAMGGTQREVLEDPEMWELIEPVMRADLRVAECWEPRRGTGPLPVPLTVFAGDADVIAPAHLMHTWAARSERFCGAQVLSGGHFYFQPDPAELVGRIVSAIRSVTPAVQANTPGPAGSTPIRNT</sequence>